<dbReference type="RefSeq" id="WP_303493610.1">
    <property type="nucleotide sequence ID" value="NZ_JAUOPB010000013.1"/>
</dbReference>
<name>A0AAW7XAD6_9GAMM</name>
<dbReference type="GO" id="GO:0005737">
    <property type="term" value="C:cytoplasm"/>
    <property type="evidence" value="ECO:0007669"/>
    <property type="project" value="TreeGrafter"/>
</dbReference>
<organism evidence="2 3">
    <name type="scientific">Saccharophagus degradans</name>
    <dbReference type="NCBI Taxonomy" id="86304"/>
    <lineage>
        <taxon>Bacteria</taxon>
        <taxon>Pseudomonadati</taxon>
        <taxon>Pseudomonadota</taxon>
        <taxon>Gammaproteobacteria</taxon>
        <taxon>Cellvibrionales</taxon>
        <taxon>Cellvibrionaceae</taxon>
        <taxon>Saccharophagus</taxon>
    </lineage>
</organism>
<proteinExistence type="predicted"/>
<comment type="caution">
    <text evidence="2">The sequence shown here is derived from an EMBL/GenBank/DDBJ whole genome shotgun (WGS) entry which is preliminary data.</text>
</comment>
<dbReference type="AlphaFoldDB" id="A0AAW7XAD6"/>
<feature type="domain" description="Calcineurin-like phosphoesterase" evidence="1">
    <location>
        <begin position="26"/>
        <end position="159"/>
    </location>
</feature>
<dbReference type="Proteomes" id="UP001169760">
    <property type="component" value="Unassembled WGS sequence"/>
</dbReference>
<evidence type="ECO:0000313" key="3">
    <source>
        <dbReference type="Proteomes" id="UP001169760"/>
    </source>
</evidence>
<dbReference type="InterPro" id="IPR050126">
    <property type="entry name" value="Ap4A_hydrolase"/>
</dbReference>
<dbReference type="InterPro" id="IPR004843">
    <property type="entry name" value="Calcineurin-like_PHP"/>
</dbReference>
<dbReference type="Pfam" id="PF00149">
    <property type="entry name" value="Metallophos"/>
    <property type="match status" value="1"/>
</dbReference>
<dbReference type="SUPFAM" id="SSF56300">
    <property type="entry name" value="Metallo-dependent phosphatases"/>
    <property type="match status" value="1"/>
</dbReference>
<evidence type="ECO:0000259" key="1">
    <source>
        <dbReference type="Pfam" id="PF00149"/>
    </source>
</evidence>
<accession>A0AAW7XAD6</accession>
<dbReference type="PANTHER" id="PTHR42850">
    <property type="entry name" value="METALLOPHOSPHOESTERASE"/>
    <property type="match status" value="1"/>
</dbReference>
<protein>
    <submittedName>
        <fullName evidence="2">Metallophosphoesterase</fullName>
    </submittedName>
</protein>
<dbReference type="Gene3D" id="3.60.21.10">
    <property type="match status" value="1"/>
</dbReference>
<gene>
    <name evidence="2" type="ORF">Q4521_17015</name>
</gene>
<dbReference type="InterPro" id="IPR029052">
    <property type="entry name" value="Metallo-depent_PP-like"/>
</dbReference>
<evidence type="ECO:0000313" key="2">
    <source>
        <dbReference type="EMBL" id="MDO6424190.1"/>
    </source>
</evidence>
<reference evidence="2" key="1">
    <citation type="submission" date="2023-07" db="EMBL/GenBank/DDBJ databases">
        <title>Genome content predicts the carbon catabolic preferences of heterotrophic bacteria.</title>
        <authorList>
            <person name="Gralka M."/>
        </authorList>
    </citation>
    <scope>NUCLEOTIDE SEQUENCE</scope>
    <source>
        <strain evidence="2">I3M17_2</strain>
    </source>
</reference>
<sequence length="338" mass="38823">MPDSKEHTRDINGPASQLELGQGYDIIGDIHGCAYTLEKLLVKMGYEKQDGVYKHQHRKAIFLGDIVDRGPHIREALHLVKNMVDAGYAYCIMGNHEYNAIAYTTAIDMADDDTGEKQFVREHNARNNRQISETLTQFAAYPEEWRTFLDWFLTLPLYLEFEDFRVVHACWDQQLIDALVDLTGGAKATPELVRESFNPNSLAGRIFDRLTRGTGLPLPEGRTIKGSDGYIRRIFRTKFWAHNPTTYKDVVFQPDPLPEDLIDFPLNPDQQASLLSYADDLPPIFVGHYWLQGRPRPIKPNIACLDYSAVKYGRLVAYRFCGEQRLSEDKFEWVYVDP</sequence>
<dbReference type="GO" id="GO:0016791">
    <property type="term" value="F:phosphatase activity"/>
    <property type="evidence" value="ECO:0007669"/>
    <property type="project" value="TreeGrafter"/>
</dbReference>
<dbReference type="PANTHER" id="PTHR42850:SF7">
    <property type="entry name" value="BIS(5'-NUCLEOSYL)-TETRAPHOSPHATASE PRPE [ASYMMETRICAL]"/>
    <property type="match status" value="1"/>
</dbReference>
<dbReference type="EMBL" id="JAUOPB010000013">
    <property type="protein sequence ID" value="MDO6424190.1"/>
    <property type="molecule type" value="Genomic_DNA"/>
</dbReference>